<comment type="subcellular location">
    <subcellularLocation>
        <location evidence="1">Endomembrane system</location>
    </subcellularLocation>
</comment>
<dbReference type="PANTHER" id="PTHR16023">
    <property type="entry name" value="TAX1 BINDING PROTEIN-RELATED"/>
    <property type="match status" value="1"/>
</dbReference>
<dbReference type="Proteomes" id="UP000002037">
    <property type="component" value="Unassembled WGS sequence"/>
</dbReference>
<dbReference type="GO" id="GO:0000329">
    <property type="term" value="C:fungal-type vacuole membrane"/>
    <property type="evidence" value="ECO:0007669"/>
    <property type="project" value="TreeGrafter"/>
</dbReference>
<name>C5MAI7_CANTT</name>
<dbReference type="AlphaFoldDB" id="C5MAI7"/>
<dbReference type="PANTHER" id="PTHR16023:SF0">
    <property type="entry name" value="PROTEIN VAC14 HOMOLOG"/>
    <property type="match status" value="1"/>
</dbReference>
<dbReference type="GeneID" id="8297695"/>
<dbReference type="GO" id="GO:0010008">
    <property type="term" value="C:endosome membrane"/>
    <property type="evidence" value="ECO:0007669"/>
    <property type="project" value="TreeGrafter"/>
</dbReference>
<feature type="compositionally biased region" description="Low complexity" evidence="5">
    <location>
        <begin position="827"/>
        <end position="847"/>
    </location>
</feature>
<feature type="compositionally biased region" description="Acidic residues" evidence="5">
    <location>
        <begin position="341"/>
        <end position="353"/>
    </location>
</feature>
<evidence type="ECO:0000256" key="1">
    <source>
        <dbReference type="ARBA" id="ARBA00004308"/>
    </source>
</evidence>
<evidence type="ECO:0000256" key="6">
    <source>
        <dbReference type="SAM" id="Phobius"/>
    </source>
</evidence>
<accession>C5MAI7</accession>
<proteinExistence type="inferred from homology"/>
<keyword evidence="6" id="KW-0812">Transmembrane</keyword>
<feature type="transmembrane region" description="Helical" evidence="6">
    <location>
        <begin position="68"/>
        <end position="88"/>
    </location>
</feature>
<dbReference type="VEuPathDB" id="FungiDB:CTRG_03079"/>
<evidence type="ECO:0000256" key="2">
    <source>
        <dbReference type="ARBA" id="ARBA00010225"/>
    </source>
</evidence>
<dbReference type="InterPro" id="IPR011989">
    <property type="entry name" value="ARM-like"/>
</dbReference>
<dbReference type="RefSeq" id="XP_002548782.1">
    <property type="nucleotide sequence ID" value="XM_002548736.1"/>
</dbReference>
<dbReference type="KEGG" id="ctp:CTRG_03079"/>
<sequence length="901" mass="102887">MTSDKVLESSVIKDLSNHIYEKRKATAYQIESLTKNALAHNDSQTIYRIINELTELTNTGTNSAKMGAITALGSVSVALGSFAIAYFLEDIVKPIFSTFKDTDARVRYYACESLYNVAKIARGEILIYFNEIFDILCILVSDSESSVKNAADILDRLIKDIVSAKATNYVSILQQQQESQIRSNLVDAQGNAIQVNEPQDPTKAFSLPKFIPTLLERMYTNDPFTKKFLLSWLELFDDIPSLELIRFLPEFLKPVIQFLFNNSPSDIRLETESLLDIFLEEIKQIAKIKIELRKKELDRKKQESKNIEGGESKGEDSGSKDKLQNGQDKILKVDPIGGANNDEEEEGDAADDEASIKSDVTTIVRRPQVSTAIEGQSEYKEDQAKDEFEEEEAEEEEQVITGQDIFIDYEKIIIILLSFLNSNDAESTSKDLDNEPHEIYCQVQFIAIKWLQDILDIAPTGFLKLFPECVAIVLKNVSKTDKDQDFELRDSFLNFNLSLQQFLYKFNDVDLTEVNEILGLNQETNTEFTEVKLPLTISSIIKEYMDSNNELARISSLDWLIFIYERNPQEFLSYFSTEASNNFELTDFLKYDTSNEVILKILSLLAKISESNQQFFKNFMIKLIKIFESEGSDKSFKVEFIVRKLCVTLNAEIIFTTLSEVLTTLNDLDFLNTMIVTLNNILLTSQELLLFRKKLKNLDSTKIEDWQLFASLFQSWCHNPPSAISLCLLTTNYELSYLIIKNLSELEVTSQLLIQLDVLVQLLESPIFMKLRLNLLEPERHPYLFKTLYGLLMILPQSNTFMSLRNRLTTVSNYNGHSGSSQFHVATPLTTPTPSSGSGTTTTGSSSNQSIRRKRIYEMLDKFIKVQDKHEEYNNNNRRINMNPSTYNIESSSVFPIHSIK</sequence>
<dbReference type="SUPFAM" id="SSF48371">
    <property type="entry name" value="ARM repeat"/>
    <property type="match status" value="1"/>
</dbReference>
<organism evidence="8 9">
    <name type="scientific">Candida tropicalis (strain ATCC MYA-3404 / T1)</name>
    <name type="common">Yeast</name>
    <dbReference type="NCBI Taxonomy" id="294747"/>
    <lineage>
        <taxon>Eukaryota</taxon>
        <taxon>Fungi</taxon>
        <taxon>Dikarya</taxon>
        <taxon>Ascomycota</taxon>
        <taxon>Saccharomycotina</taxon>
        <taxon>Pichiomycetes</taxon>
        <taxon>Debaryomycetaceae</taxon>
        <taxon>Candida/Lodderomyces clade</taxon>
        <taxon>Candida</taxon>
    </lineage>
</organism>
<dbReference type="OrthoDB" id="5574975at2759"/>
<evidence type="ECO:0000256" key="3">
    <source>
        <dbReference type="ARBA" id="ARBA00022737"/>
    </source>
</evidence>
<dbReference type="InterPro" id="IPR026825">
    <property type="entry name" value="Vac14"/>
</dbReference>
<dbReference type="Pfam" id="PF12755">
    <property type="entry name" value="Vac14_Fab1_bd"/>
    <property type="match status" value="1"/>
</dbReference>
<dbReference type="STRING" id="294747.C5MAI7"/>
<dbReference type="Pfam" id="PF11916">
    <property type="entry name" value="Vac14_Fig4_bd"/>
    <property type="match status" value="1"/>
</dbReference>
<evidence type="ECO:0000256" key="5">
    <source>
        <dbReference type="SAM" id="MobiDB-lite"/>
    </source>
</evidence>
<evidence type="ECO:0000259" key="7">
    <source>
        <dbReference type="Pfam" id="PF11916"/>
    </source>
</evidence>
<feature type="region of interest" description="Disordered" evidence="5">
    <location>
        <begin position="300"/>
        <end position="395"/>
    </location>
</feature>
<feature type="compositionally biased region" description="Basic and acidic residues" evidence="5">
    <location>
        <begin position="300"/>
        <end position="323"/>
    </location>
</feature>
<keyword evidence="3" id="KW-0677">Repeat</keyword>
<keyword evidence="4 6" id="KW-0472">Membrane</keyword>
<dbReference type="eggNOG" id="KOG0212">
    <property type="taxonomic scope" value="Eukaryota"/>
</dbReference>
<evidence type="ECO:0000313" key="8">
    <source>
        <dbReference type="EMBL" id="EER32654.1"/>
    </source>
</evidence>
<protein>
    <recommendedName>
        <fullName evidence="7">Vacuolar protein 14 C-terminal Fig4-binding domain-containing protein</fullName>
    </recommendedName>
</protein>
<evidence type="ECO:0000313" key="9">
    <source>
        <dbReference type="Proteomes" id="UP000002037"/>
    </source>
</evidence>
<dbReference type="InterPro" id="IPR021841">
    <property type="entry name" value="VAC14_Fig4p-bd"/>
</dbReference>
<dbReference type="InterPro" id="IPR016024">
    <property type="entry name" value="ARM-type_fold"/>
</dbReference>
<evidence type="ECO:0000256" key="4">
    <source>
        <dbReference type="ARBA" id="ARBA00023136"/>
    </source>
</evidence>
<dbReference type="GO" id="GO:0006661">
    <property type="term" value="P:phosphatidylinositol biosynthetic process"/>
    <property type="evidence" value="ECO:0007669"/>
    <property type="project" value="InterPro"/>
</dbReference>
<gene>
    <name evidence="8" type="ORF">CTRG_03079</name>
</gene>
<feature type="domain" description="Vacuolar protein 14 C-terminal Fig4-binding" evidence="7">
    <location>
        <begin position="637"/>
        <end position="811"/>
    </location>
</feature>
<dbReference type="EMBL" id="GG692398">
    <property type="protein sequence ID" value="EER32654.1"/>
    <property type="molecule type" value="Genomic_DNA"/>
</dbReference>
<reference evidence="8 9" key="1">
    <citation type="journal article" date="2009" name="Nature">
        <title>Evolution of pathogenicity and sexual reproduction in eight Candida genomes.</title>
        <authorList>
            <person name="Butler G."/>
            <person name="Rasmussen M.D."/>
            <person name="Lin M.F."/>
            <person name="Santos M.A."/>
            <person name="Sakthikumar S."/>
            <person name="Munro C.A."/>
            <person name="Rheinbay E."/>
            <person name="Grabherr M."/>
            <person name="Forche A."/>
            <person name="Reedy J.L."/>
            <person name="Agrafioti I."/>
            <person name="Arnaud M.B."/>
            <person name="Bates S."/>
            <person name="Brown A.J."/>
            <person name="Brunke S."/>
            <person name="Costanzo M.C."/>
            <person name="Fitzpatrick D.A."/>
            <person name="de Groot P.W."/>
            <person name="Harris D."/>
            <person name="Hoyer L.L."/>
            <person name="Hube B."/>
            <person name="Klis F.M."/>
            <person name="Kodira C."/>
            <person name="Lennard N."/>
            <person name="Logue M.E."/>
            <person name="Martin R."/>
            <person name="Neiman A.M."/>
            <person name="Nikolaou E."/>
            <person name="Quail M.A."/>
            <person name="Quinn J."/>
            <person name="Santos M.C."/>
            <person name="Schmitzberger F.F."/>
            <person name="Sherlock G."/>
            <person name="Shah P."/>
            <person name="Silverstein K.A."/>
            <person name="Skrzypek M.S."/>
            <person name="Soll D."/>
            <person name="Staggs R."/>
            <person name="Stansfield I."/>
            <person name="Stumpf M.P."/>
            <person name="Sudbery P.E."/>
            <person name="Srikantha T."/>
            <person name="Zeng Q."/>
            <person name="Berman J."/>
            <person name="Berriman M."/>
            <person name="Heitman J."/>
            <person name="Gow N.A."/>
            <person name="Lorenz M.C."/>
            <person name="Birren B.W."/>
            <person name="Kellis M."/>
            <person name="Cuomo C.A."/>
        </authorList>
    </citation>
    <scope>NUCLEOTIDE SEQUENCE [LARGE SCALE GENOMIC DNA]</scope>
    <source>
        <strain evidence="9">ATCC MYA-3404 / T1</strain>
    </source>
</reference>
<dbReference type="Gene3D" id="1.25.10.10">
    <property type="entry name" value="Leucine-rich Repeat Variant"/>
    <property type="match status" value="1"/>
</dbReference>
<dbReference type="GO" id="GO:0070772">
    <property type="term" value="C:PAS complex"/>
    <property type="evidence" value="ECO:0007669"/>
    <property type="project" value="InterPro"/>
</dbReference>
<dbReference type="FunFam" id="1.25.10.10:FF:000843">
    <property type="entry name" value="Vacuole morphology and inheritance protein 14"/>
    <property type="match status" value="1"/>
</dbReference>
<keyword evidence="6" id="KW-1133">Transmembrane helix</keyword>
<feature type="compositionally biased region" description="Basic and acidic residues" evidence="5">
    <location>
        <begin position="377"/>
        <end position="386"/>
    </location>
</feature>
<dbReference type="HOGENOM" id="CLU_007740_0_0_1"/>
<comment type="similarity">
    <text evidence="2">Belongs to the VAC14 family.</text>
</comment>
<feature type="region of interest" description="Disordered" evidence="5">
    <location>
        <begin position="827"/>
        <end position="851"/>
    </location>
</feature>
<keyword evidence="9" id="KW-1185">Reference proteome</keyword>